<comment type="caution">
    <text evidence="4">The sequence shown here is derived from an EMBL/GenBank/DDBJ whole genome shotgun (WGS) entry which is preliminary data.</text>
</comment>
<evidence type="ECO:0000259" key="2">
    <source>
        <dbReference type="Pfam" id="PF00501"/>
    </source>
</evidence>
<protein>
    <submittedName>
        <fullName evidence="4">Long-chain acyl-CoA synthetase</fullName>
    </submittedName>
</protein>
<dbReference type="InterPro" id="IPR042099">
    <property type="entry name" value="ANL_N_sf"/>
</dbReference>
<dbReference type="RefSeq" id="WP_106212156.1">
    <property type="nucleotide sequence ID" value="NZ_PVTL01000004.1"/>
</dbReference>
<dbReference type="AlphaFoldDB" id="A0A2T0VEI2"/>
<evidence type="ECO:0000313" key="4">
    <source>
        <dbReference type="EMBL" id="PRY68591.1"/>
    </source>
</evidence>
<feature type="domain" description="AMP-binding enzyme C-terminal" evidence="3">
    <location>
        <begin position="473"/>
        <end position="548"/>
    </location>
</feature>
<evidence type="ECO:0000259" key="3">
    <source>
        <dbReference type="Pfam" id="PF13193"/>
    </source>
</evidence>
<name>A0A2T0VEI2_9MICO</name>
<dbReference type="PANTHER" id="PTHR43767">
    <property type="entry name" value="LONG-CHAIN-FATTY-ACID--COA LIGASE"/>
    <property type="match status" value="1"/>
</dbReference>
<dbReference type="SUPFAM" id="SSF56801">
    <property type="entry name" value="Acetyl-CoA synthetase-like"/>
    <property type="match status" value="1"/>
</dbReference>
<keyword evidence="1" id="KW-0472">Membrane</keyword>
<sequence length="562" mass="61680">MANTEQQPWVQNYQPGVPAEIDLPEESLVAMLEKSVTEAGRHPALEFFGRRTTYTELGDQIDRAAEGLRQLGVRPGDRVALILPNCPQHVVAFYAALRIGAVVVEHNPLYTSRELRHQFEDHQARVVIVWDKAAAAVKSFPSDIEIDHVISVNLLEAFPLLKRLALQLPMKSLRESRSALSGAAPGTMPWKSLLSHGPIDTSYPRPVVSDLAAIQYTSGTTGHPKGAMLTHFNLYSNALQGEAWMAGAEYRKEIFYAILPMFHAFGMTLYLTYGIRKQALLVLFPKFDVDLVLAAMKKSPATVYCAVPPIYERTAMAAKERGISLRSCKFCISGAMNLPDHVVELWESVSGGLLVEGYGMTESSPVALGNPFHPTRRPGTIGVPFPSTLMKVVDPDDPTVEVPQGEPGELLLKGPQVFQGYWNNPEETAKTLLPGGWLRTGDIVTVNADGFTTIVDRAKELVITGGFNVSPSEVEGVLRLHPAVVDAAVFGKPLERGGEMVVAAVELEPGVALDEEALRAHCREHLSAYKIPRRIVQIENTPRSLLGKILRKQVREQVLPTL</sequence>
<dbReference type="InterPro" id="IPR020845">
    <property type="entry name" value="AMP-binding_CS"/>
</dbReference>
<accession>A0A2T0VEI2</accession>
<dbReference type="NCBIfam" id="NF004114">
    <property type="entry name" value="PRK05605.1"/>
    <property type="match status" value="1"/>
</dbReference>
<dbReference type="OrthoDB" id="9803968at2"/>
<dbReference type="GO" id="GO:0016877">
    <property type="term" value="F:ligase activity, forming carbon-sulfur bonds"/>
    <property type="evidence" value="ECO:0007669"/>
    <property type="project" value="UniProtKB-ARBA"/>
</dbReference>
<keyword evidence="1" id="KW-0812">Transmembrane</keyword>
<dbReference type="InterPro" id="IPR025110">
    <property type="entry name" value="AMP-bd_C"/>
</dbReference>
<dbReference type="PROSITE" id="PS00455">
    <property type="entry name" value="AMP_BINDING"/>
    <property type="match status" value="1"/>
</dbReference>
<organism evidence="4 5">
    <name type="scientific">Glaciihabitans tibetensis</name>
    <dbReference type="NCBI Taxonomy" id="1266600"/>
    <lineage>
        <taxon>Bacteria</taxon>
        <taxon>Bacillati</taxon>
        <taxon>Actinomycetota</taxon>
        <taxon>Actinomycetes</taxon>
        <taxon>Micrococcales</taxon>
        <taxon>Microbacteriaceae</taxon>
        <taxon>Glaciihabitans</taxon>
    </lineage>
</organism>
<dbReference type="InterPro" id="IPR045851">
    <property type="entry name" value="AMP-bd_C_sf"/>
</dbReference>
<dbReference type="Gene3D" id="3.30.300.30">
    <property type="match status" value="1"/>
</dbReference>
<proteinExistence type="predicted"/>
<dbReference type="Proteomes" id="UP000237983">
    <property type="component" value="Unassembled WGS sequence"/>
</dbReference>
<feature type="domain" description="AMP-dependent synthetase/ligase" evidence="2">
    <location>
        <begin position="33"/>
        <end position="422"/>
    </location>
</feature>
<gene>
    <name evidence="4" type="ORF">B0I08_104294</name>
</gene>
<dbReference type="Gene3D" id="3.40.50.12780">
    <property type="entry name" value="N-terminal domain of ligase-like"/>
    <property type="match status" value="1"/>
</dbReference>
<keyword evidence="5" id="KW-1185">Reference proteome</keyword>
<dbReference type="PANTHER" id="PTHR43767:SF12">
    <property type="entry name" value="AMP-DEPENDENT SYNTHETASE AND LIGASE"/>
    <property type="match status" value="1"/>
</dbReference>
<dbReference type="InterPro" id="IPR050237">
    <property type="entry name" value="ATP-dep_AMP-bd_enzyme"/>
</dbReference>
<evidence type="ECO:0000256" key="1">
    <source>
        <dbReference type="SAM" id="Phobius"/>
    </source>
</evidence>
<feature type="transmembrane region" description="Helical" evidence="1">
    <location>
        <begin position="254"/>
        <end position="273"/>
    </location>
</feature>
<evidence type="ECO:0000313" key="5">
    <source>
        <dbReference type="Proteomes" id="UP000237983"/>
    </source>
</evidence>
<dbReference type="Pfam" id="PF13193">
    <property type="entry name" value="AMP-binding_C"/>
    <property type="match status" value="1"/>
</dbReference>
<dbReference type="Pfam" id="PF00501">
    <property type="entry name" value="AMP-binding"/>
    <property type="match status" value="1"/>
</dbReference>
<dbReference type="CDD" id="cd05936">
    <property type="entry name" value="FC-FACS_FadD_like"/>
    <property type="match status" value="1"/>
</dbReference>
<reference evidence="4 5" key="1">
    <citation type="submission" date="2018-03" db="EMBL/GenBank/DDBJ databases">
        <title>Genomic Encyclopedia of Type Strains, Phase III (KMG-III): the genomes of soil and plant-associated and newly described type strains.</title>
        <authorList>
            <person name="Whitman W."/>
        </authorList>
    </citation>
    <scope>NUCLEOTIDE SEQUENCE [LARGE SCALE GENOMIC DNA]</scope>
    <source>
        <strain evidence="4 5">CGMCC 1.12484</strain>
    </source>
</reference>
<keyword evidence="1" id="KW-1133">Transmembrane helix</keyword>
<dbReference type="InterPro" id="IPR000873">
    <property type="entry name" value="AMP-dep_synth/lig_dom"/>
</dbReference>
<dbReference type="EMBL" id="PVTL01000004">
    <property type="protein sequence ID" value="PRY68591.1"/>
    <property type="molecule type" value="Genomic_DNA"/>
</dbReference>